<evidence type="ECO:0000313" key="4">
    <source>
        <dbReference type="EMBL" id="CAF3898755.1"/>
    </source>
</evidence>
<dbReference type="EMBL" id="CAJNOG010000607">
    <property type="protein sequence ID" value="CAF1313147.1"/>
    <property type="molecule type" value="Genomic_DNA"/>
</dbReference>
<proteinExistence type="predicted"/>
<dbReference type="Proteomes" id="UP000663845">
    <property type="component" value="Unassembled WGS sequence"/>
</dbReference>
<dbReference type="AlphaFoldDB" id="A0A815ECM2"/>
<evidence type="ECO:0000313" key="3">
    <source>
        <dbReference type="EMBL" id="CAF1313147.1"/>
    </source>
</evidence>
<dbReference type="EMBL" id="CAJOAZ010002142">
    <property type="protein sequence ID" value="CAF3898755.1"/>
    <property type="molecule type" value="Genomic_DNA"/>
</dbReference>
<feature type="transmembrane region" description="Helical" evidence="2">
    <location>
        <begin position="371"/>
        <end position="391"/>
    </location>
</feature>
<keyword evidence="2" id="KW-0472">Membrane</keyword>
<evidence type="ECO:0000256" key="2">
    <source>
        <dbReference type="SAM" id="Phobius"/>
    </source>
</evidence>
<name>A0A815ECM2_9BILA</name>
<evidence type="ECO:0000313" key="5">
    <source>
        <dbReference type="Proteomes" id="UP000663845"/>
    </source>
</evidence>
<evidence type="ECO:0000256" key="1">
    <source>
        <dbReference type="SAM" id="MobiDB-lite"/>
    </source>
</evidence>
<organism evidence="3 5">
    <name type="scientific">Adineta steineri</name>
    <dbReference type="NCBI Taxonomy" id="433720"/>
    <lineage>
        <taxon>Eukaryota</taxon>
        <taxon>Metazoa</taxon>
        <taxon>Spiralia</taxon>
        <taxon>Gnathifera</taxon>
        <taxon>Rotifera</taxon>
        <taxon>Eurotatoria</taxon>
        <taxon>Bdelloidea</taxon>
        <taxon>Adinetida</taxon>
        <taxon>Adinetidae</taxon>
        <taxon>Adineta</taxon>
    </lineage>
</organism>
<dbReference type="Proteomes" id="UP000663844">
    <property type="component" value="Unassembled WGS sequence"/>
</dbReference>
<reference evidence="3" key="1">
    <citation type="submission" date="2021-02" db="EMBL/GenBank/DDBJ databases">
        <authorList>
            <person name="Nowell W R."/>
        </authorList>
    </citation>
    <scope>NUCLEOTIDE SEQUENCE</scope>
</reference>
<feature type="compositionally biased region" description="Polar residues" evidence="1">
    <location>
        <begin position="223"/>
        <end position="237"/>
    </location>
</feature>
<keyword evidence="2" id="KW-1133">Transmembrane helix</keyword>
<comment type="caution">
    <text evidence="3">The sequence shown here is derived from an EMBL/GenBank/DDBJ whole genome shotgun (WGS) entry which is preliminary data.</text>
</comment>
<accession>A0A815ECM2</accession>
<gene>
    <name evidence="3" type="ORF">JYZ213_LOCUS32971</name>
    <name evidence="4" type="ORF">OXD698_LOCUS23824</name>
</gene>
<feature type="region of interest" description="Disordered" evidence="1">
    <location>
        <begin position="212"/>
        <end position="237"/>
    </location>
</feature>
<protein>
    <submittedName>
        <fullName evidence="3">Uncharacterized protein</fullName>
    </submittedName>
</protein>
<sequence length="400" mass="46368">MSDEHTYNPDHNIPHFIPKKKENIRVFVQRKRSSFQSNSFRKFISTTEKQLNMNKKYFRNNKNTILINYKPIFINSDQQKSIPTYSSIKNNLPSSTVNNTMTTSPPPDSDKINRTLNQQSVSFDVPDTEDPFVFIESMYQQLFTEGGQLRNGTEPAVLADCVKQIVTHSRRNSIVHRDPIFSNVYQRKSSMPSKRTSVSSSIHLIPDIFSEEEEEYDEEQESHITQQTNRLDNTSQRSSKHSIIDHNDHHQQLHAFVNSYYQNQRQTSIDHNRIKSDNHLSVDDTDNEDLDTFSDLNSYRKTIRNSPRLSMNDDTIHTDSRLLSSGYQSLRSNKPNISKIDLKVDQNCCSDSSSTSQTSIISPIRDMVTKYINFIFISKNILIVPLLIFFLRQRSVLTSN</sequence>
<keyword evidence="2" id="KW-0812">Transmembrane</keyword>